<protein>
    <recommendedName>
        <fullName evidence="10">Type I restriction enzyme endonuclease subunit</fullName>
        <shortName evidence="10">R protein</shortName>
        <ecNumber evidence="10">3.1.21.3</ecNumber>
    </recommendedName>
</protein>
<evidence type="ECO:0000256" key="5">
    <source>
        <dbReference type="ARBA" id="ARBA00022747"/>
    </source>
</evidence>
<dbReference type="Pfam" id="PF04313">
    <property type="entry name" value="HSDR_N"/>
    <property type="match status" value="1"/>
</dbReference>
<evidence type="ECO:0000256" key="8">
    <source>
        <dbReference type="ARBA" id="ARBA00022840"/>
    </source>
</evidence>
<dbReference type="InterPro" id="IPR004473">
    <property type="entry name" value="Restrct_endonuc_typeI_HsdR"/>
</dbReference>
<evidence type="ECO:0000256" key="10">
    <source>
        <dbReference type="RuleBase" id="RU364115"/>
    </source>
</evidence>
<comment type="function">
    <text evidence="10">Subunit R is required for both nuclease and ATPase activities, but not for modification.</text>
</comment>
<dbReference type="EMBL" id="AP017470">
    <property type="protein sequence ID" value="BBB32751.1"/>
    <property type="molecule type" value="Genomic_DNA"/>
</dbReference>
<evidence type="ECO:0000256" key="3">
    <source>
        <dbReference type="ARBA" id="ARBA00022722"/>
    </source>
</evidence>
<dbReference type="Pfam" id="PF12008">
    <property type="entry name" value="EcoR124_C"/>
    <property type="match status" value="1"/>
</dbReference>
<dbReference type="InterPro" id="IPR014001">
    <property type="entry name" value="Helicase_ATP-bd"/>
</dbReference>
<dbReference type="AlphaFoldDB" id="A0A7R6PP78"/>
<keyword evidence="5 10" id="KW-0680">Restriction system</keyword>
<dbReference type="NCBIfam" id="TIGR00348">
    <property type="entry name" value="hsdR"/>
    <property type="match status" value="1"/>
</dbReference>
<keyword evidence="8 10" id="KW-0067">ATP-binding</keyword>
<keyword evidence="3" id="KW-0540">Nuclease</keyword>
<dbReference type="CDD" id="cd22332">
    <property type="entry name" value="HsdR_N"/>
    <property type="match status" value="1"/>
</dbReference>
<evidence type="ECO:0000256" key="9">
    <source>
        <dbReference type="ARBA" id="ARBA00023125"/>
    </source>
</evidence>
<keyword evidence="4 10" id="KW-0547">Nucleotide-binding</keyword>
<evidence type="ECO:0000313" key="12">
    <source>
        <dbReference type="EMBL" id="BBB32751.1"/>
    </source>
</evidence>
<dbReference type="GO" id="GO:0009035">
    <property type="term" value="F:type I site-specific deoxyribonuclease activity"/>
    <property type="evidence" value="ECO:0007669"/>
    <property type="project" value="UniProtKB-EC"/>
</dbReference>
<feature type="domain" description="Helicase ATP-binding" evidence="11">
    <location>
        <begin position="261"/>
        <end position="432"/>
    </location>
</feature>
<keyword evidence="9 10" id="KW-0238">DNA-binding</keyword>
<evidence type="ECO:0000256" key="2">
    <source>
        <dbReference type="ARBA" id="ARBA00008598"/>
    </source>
</evidence>
<dbReference type="InterPro" id="IPR027417">
    <property type="entry name" value="P-loop_NTPase"/>
</dbReference>
<dbReference type="Gene3D" id="3.40.50.300">
    <property type="entry name" value="P-loop containing nucleotide triphosphate hydrolases"/>
    <property type="match status" value="2"/>
</dbReference>
<dbReference type="CDD" id="cd18030">
    <property type="entry name" value="DEXHc_RE_I_HsdR"/>
    <property type="match status" value="1"/>
</dbReference>
<proteinExistence type="inferred from homology"/>
<dbReference type="GO" id="GO:0003677">
    <property type="term" value="F:DNA binding"/>
    <property type="evidence" value="ECO:0007669"/>
    <property type="project" value="UniProtKB-KW"/>
</dbReference>
<dbReference type="EC" id="3.1.21.3" evidence="10"/>
<dbReference type="KEGG" id="thyd:TTHT_1232"/>
<dbReference type="RefSeq" id="WP_201327056.1">
    <property type="nucleotide sequence ID" value="NZ_AP017470.1"/>
</dbReference>
<dbReference type="InterPro" id="IPR022625">
    <property type="entry name" value="TypeI_RM_Rsu_C"/>
</dbReference>
<evidence type="ECO:0000256" key="7">
    <source>
        <dbReference type="ARBA" id="ARBA00022801"/>
    </source>
</evidence>
<keyword evidence="13" id="KW-1185">Reference proteome</keyword>
<dbReference type="InterPro" id="IPR051268">
    <property type="entry name" value="Type-I_R_enzyme_R_subunit"/>
</dbReference>
<evidence type="ECO:0000256" key="4">
    <source>
        <dbReference type="ARBA" id="ARBA00022741"/>
    </source>
</evidence>
<dbReference type="InterPro" id="IPR040980">
    <property type="entry name" value="SWI2_SNF2"/>
</dbReference>
<dbReference type="GO" id="GO:0009307">
    <property type="term" value="P:DNA restriction-modification system"/>
    <property type="evidence" value="ECO:0007669"/>
    <property type="project" value="UniProtKB-KW"/>
</dbReference>
<dbReference type="Pfam" id="PF18766">
    <property type="entry name" value="SWI2_SNF2"/>
    <property type="match status" value="1"/>
</dbReference>
<keyword evidence="6" id="KW-0255">Endonuclease</keyword>
<dbReference type="REBASE" id="487000">
    <property type="entry name" value="ThyAC55ORF1227P"/>
</dbReference>
<name>A0A7R6PP78_9BACT</name>
<dbReference type="SUPFAM" id="SSF52540">
    <property type="entry name" value="P-loop containing nucleoside triphosphate hydrolases"/>
    <property type="match status" value="1"/>
</dbReference>
<dbReference type="Gene3D" id="3.90.1570.50">
    <property type="match status" value="1"/>
</dbReference>
<dbReference type="GO" id="GO:0005524">
    <property type="term" value="F:ATP binding"/>
    <property type="evidence" value="ECO:0007669"/>
    <property type="project" value="UniProtKB-KW"/>
</dbReference>
<dbReference type="SMART" id="SM00487">
    <property type="entry name" value="DEXDc"/>
    <property type="match status" value="1"/>
</dbReference>
<accession>A0A7R6PP78</accession>
<evidence type="ECO:0000313" key="13">
    <source>
        <dbReference type="Proteomes" id="UP000595564"/>
    </source>
</evidence>
<dbReference type="PANTHER" id="PTHR30195">
    <property type="entry name" value="TYPE I SITE-SPECIFIC DEOXYRIBONUCLEASE PROTEIN SUBUNIT M AND R"/>
    <property type="match status" value="1"/>
</dbReference>
<evidence type="ECO:0000256" key="1">
    <source>
        <dbReference type="ARBA" id="ARBA00000851"/>
    </source>
</evidence>
<evidence type="ECO:0000259" key="11">
    <source>
        <dbReference type="PROSITE" id="PS51192"/>
    </source>
</evidence>
<comment type="subunit">
    <text evidence="10">The type I restriction/modification system is composed of three polypeptides R, M and S.</text>
</comment>
<dbReference type="InterPro" id="IPR007409">
    <property type="entry name" value="Restrct_endonuc_type1_HsdR_N"/>
</dbReference>
<gene>
    <name evidence="12" type="ORF">TTHT_1232</name>
</gene>
<sequence>MFVKEQNIEEKLIKKLRELNYVYRSDIRDRESLEKNFREKFESLNRVKLTDNEFERLLEQITSPDVFSCSKILRQQNTFEREDRTPLHYTLVNIKDWCKNTFEVVKQIRINTKNSFQRYDVILLINGLPLVQIELKSLKISPRRAIEQIVKYKNEPGNGYGNTLLAFMQLFIVSNFSETWYFVNNNNEHFKFDANEQFLPIYKFADPDNKKITQLYEFAKKFLSKCTLAEMIGRYMVLIESERKLLMMRPYQIYAAKAIVDCIHQNRGNGYIWHTTGSGKTLTSFKASTLLKDNPDVEKVLFVVDRKDLDKQTREEFNKFQPGCVEENTNTRMLVNRLLSDDYKNKVIVTTIQKLGLALDGNNKKEYRKQLEPLKNKRVVFIFDECHRSQFGENHRAIREFFPNAQLFGFTGTPIFEENASYKIREGKELRFKTTEDIFQKLLHAYTITHAIDDGNVLKFRVEYYKPKSDTDIAPKDLPTKRAIIESILEKHDKLTNFRRFNALFATASINDAIEYYELFQKIQEEKQKENPEFKPLNLACVFSPPAEGNKDILQLQEDLEQEKEDLKVEPNKKKEALKKIISDYNKKYKTHHDIFNFDIYYQDIQKRIKDQKYPNNNLPHREKIDITIVVDMLLTGFDSKYLNTLYVDKNLKYHGLIQAFSRTNRVLNNTKPYGNIIDFRAQRNNVDEAIVLFSGEKKKGAKEIWIVDPAPVIIEKYKNAVENLKTFMESQNLEFNPSEVANLKGDEARIEFINTFKEVQRLFTQIDQYTDISDEDKKKIEELLPEESLTSFRTVYLDLARDIRERQGKTKDSDDPIQQVDLEFVLFDSALIDYDYIMKLISKYTYQEPKKQEVTRTQLIEMLSSNAKFLDEKEDLIEYINSLEKEKPLNEEDVRKGYEIFKENKRKNELKEIAKKHGIEFSSLFNFVNNILDRMIFDADALTELLAPLNLGWKARAKKELALMDDLIPILRKLAQGQNISGLEVYDE</sequence>
<dbReference type="InterPro" id="IPR055180">
    <property type="entry name" value="HsdR_RecA-like_helicase_dom_2"/>
</dbReference>
<dbReference type="Pfam" id="PF22679">
    <property type="entry name" value="T1R_D3-like"/>
    <property type="match status" value="1"/>
</dbReference>
<comment type="catalytic activity">
    <reaction evidence="1 10">
        <text>Endonucleolytic cleavage of DNA to give random double-stranded fragments with terminal 5'-phosphates, ATP is simultaneously hydrolyzed.</text>
        <dbReference type="EC" id="3.1.21.3"/>
    </reaction>
</comment>
<dbReference type="PROSITE" id="PS51192">
    <property type="entry name" value="HELICASE_ATP_BIND_1"/>
    <property type="match status" value="1"/>
</dbReference>
<dbReference type="CDD" id="cd18800">
    <property type="entry name" value="SF2_C_EcoR124I-like"/>
    <property type="match status" value="1"/>
</dbReference>
<dbReference type="PANTHER" id="PTHR30195:SF16">
    <property type="entry name" value="TYPE I RESTRICTION ENZYME ENDONUCLEASE SUBUNIT"/>
    <property type="match status" value="1"/>
</dbReference>
<keyword evidence="7 10" id="KW-0378">Hydrolase</keyword>
<evidence type="ECO:0000256" key="6">
    <source>
        <dbReference type="ARBA" id="ARBA00022759"/>
    </source>
</evidence>
<comment type="similarity">
    <text evidence="2 10">Belongs to the HsdR family.</text>
</comment>
<dbReference type="Proteomes" id="UP000595564">
    <property type="component" value="Chromosome"/>
</dbReference>
<reference evidence="12 13" key="1">
    <citation type="journal article" date="2012" name="Extremophiles">
        <title>Thermotomaculum hydrothermale gen. nov., sp. nov., a novel heterotrophic thermophile within the phylum Acidobacteria from a deep-sea hydrothermal vent chimney in the Southern Okinawa Trough.</title>
        <authorList>
            <person name="Izumi H."/>
            <person name="Nunoura T."/>
            <person name="Miyazaki M."/>
            <person name="Mino S."/>
            <person name="Toki T."/>
            <person name="Takai K."/>
            <person name="Sako Y."/>
            <person name="Sawabe T."/>
            <person name="Nakagawa S."/>
        </authorList>
    </citation>
    <scope>NUCLEOTIDE SEQUENCE [LARGE SCALE GENOMIC DNA]</scope>
    <source>
        <strain evidence="12 13">AC55</strain>
    </source>
</reference>
<organism evidence="12 13">
    <name type="scientific">Thermotomaculum hydrothermale</name>
    <dbReference type="NCBI Taxonomy" id="981385"/>
    <lineage>
        <taxon>Bacteria</taxon>
        <taxon>Pseudomonadati</taxon>
        <taxon>Acidobacteriota</taxon>
        <taxon>Holophagae</taxon>
        <taxon>Thermotomaculales</taxon>
        <taxon>Thermotomaculaceae</taxon>
        <taxon>Thermotomaculum</taxon>
    </lineage>
</organism>
<dbReference type="Gene3D" id="1.20.58.910">
    <property type="match status" value="1"/>
</dbReference>